<dbReference type="InterPro" id="IPR025877">
    <property type="entry name" value="MobA-like_NTP_Trfase"/>
</dbReference>
<organism evidence="2 3">
    <name type="scientific">Clostridium perfringens</name>
    <dbReference type="NCBI Taxonomy" id="1502"/>
    <lineage>
        <taxon>Bacteria</taxon>
        <taxon>Bacillati</taxon>
        <taxon>Bacillota</taxon>
        <taxon>Clostridia</taxon>
        <taxon>Eubacteriales</taxon>
        <taxon>Clostridiaceae</taxon>
        <taxon>Clostridium</taxon>
    </lineage>
</organism>
<dbReference type="AlphaFoldDB" id="A0AAW9KB68"/>
<feature type="non-terminal residue" evidence="2">
    <location>
        <position position="124"/>
    </location>
</feature>
<dbReference type="PANTHER" id="PTHR43777">
    <property type="entry name" value="MOLYBDENUM COFACTOR CYTIDYLYLTRANSFERASE"/>
    <property type="match status" value="1"/>
</dbReference>
<reference evidence="2" key="1">
    <citation type="submission" date="2019-11" db="EMBL/GenBank/DDBJ databases">
        <title>Characterization of Clostridium perfringens isolates from swine manure treated agricultural soils.</title>
        <authorList>
            <person name="Wushke S.T."/>
        </authorList>
    </citation>
    <scope>NUCLEOTIDE SEQUENCE</scope>
    <source>
        <strain evidence="2">X62</strain>
    </source>
</reference>
<gene>
    <name evidence="2" type="ORF">GNF83_22925</name>
</gene>
<evidence type="ECO:0000313" key="2">
    <source>
        <dbReference type="EMBL" id="MDZ7543960.1"/>
    </source>
</evidence>
<comment type="caution">
    <text evidence="2">The sequence shown here is derived from an EMBL/GenBank/DDBJ whole genome shotgun (WGS) entry which is preliminary data.</text>
</comment>
<proteinExistence type="predicted"/>
<dbReference type="Gene3D" id="3.90.550.10">
    <property type="entry name" value="Spore Coat Polysaccharide Biosynthesis Protein SpsA, Chain A"/>
    <property type="match status" value="1"/>
</dbReference>
<name>A0AAW9KB68_CLOPF</name>
<accession>A0AAW9KB68</accession>
<dbReference type="GO" id="GO:0016779">
    <property type="term" value="F:nucleotidyltransferase activity"/>
    <property type="evidence" value="ECO:0007669"/>
    <property type="project" value="UniProtKB-ARBA"/>
</dbReference>
<dbReference type="EMBL" id="WNUR01001852">
    <property type="protein sequence ID" value="MDZ7543960.1"/>
    <property type="molecule type" value="Genomic_DNA"/>
</dbReference>
<dbReference type="Proteomes" id="UP001288944">
    <property type="component" value="Unassembled WGS sequence"/>
</dbReference>
<dbReference type="Pfam" id="PF12804">
    <property type="entry name" value="NTP_transf_3"/>
    <property type="match status" value="1"/>
</dbReference>
<evidence type="ECO:0000259" key="1">
    <source>
        <dbReference type="Pfam" id="PF12804"/>
    </source>
</evidence>
<keyword evidence="2" id="KW-0808">Transferase</keyword>
<sequence length="124" mass="13954">MNAIILASGFSKRMGKNKLLMKIGKELIIEKVIKTIKISNFSNIILVGNDKKVIELAINYGIKPIKNESPGYGQSQSIKLGLKEANLEYNFMFFCGDQPFIDTESINKIIDASNLYKENIIIPR</sequence>
<dbReference type="SUPFAM" id="SSF53448">
    <property type="entry name" value="Nucleotide-diphospho-sugar transferases"/>
    <property type="match status" value="1"/>
</dbReference>
<evidence type="ECO:0000313" key="3">
    <source>
        <dbReference type="Proteomes" id="UP001288944"/>
    </source>
</evidence>
<dbReference type="InterPro" id="IPR029044">
    <property type="entry name" value="Nucleotide-diphossugar_trans"/>
</dbReference>
<protein>
    <submittedName>
        <fullName evidence="2">NTP transferase domain-containing protein</fullName>
    </submittedName>
</protein>
<dbReference type="PANTHER" id="PTHR43777:SF1">
    <property type="entry name" value="MOLYBDENUM COFACTOR CYTIDYLYLTRANSFERASE"/>
    <property type="match status" value="1"/>
</dbReference>
<feature type="domain" description="MobA-like NTP transferase" evidence="1">
    <location>
        <begin position="3"/>
        <end position="123"/>
    </location>
</feature>